<accession>A0ABD3D6C8</accession>
<sequence length="398" mass="45420">MKSNYNNLFLARISNSSDYNFRIENLELQIKKSGLELQMLETDLRDYELGPEQEPSLHQLSWCDKNLNHSLQKVIHRKNALAAESSTSFEQSNEKMGQTESENQGGIPISSDFDENEQTPTIENPFTGQIMMQLDPWISPYNAKVEESMFHELYGQPNYTSNDKFGLSNSPNSSIPCNFPVLNSHNIFESENTLTPHAQITSSHFPIEQSLNVDQPLLDFHQQNNIDAWNNTSSVIIFSDAAHKSSQSSCNIQSPRSTCTATITTTTSRVEMPQSFYDDFQHSNSNSNSSHISTMEKHEIGKLNMSYCQNSFNNIGTTRFDNVDDEDRCRIIDSNETQLRASFFLHDIQKEVFQDTNYGNFLQEDTLEELEDIVSISEVQTSSLWEWDDLLLDGNINL</sequence>
<dbReference type="Proteomes" id="UP001632038">
    <property type="component" value="Unassembled WGS sequence"/>
</dbReference>
<protein>
    <submittedName>
        <fullName evidence="2">Uncharacterized protein</fullName>
    </submittedName>
</protein>
<reference evidence="3" key="1">
    <citation type="journal article" date="2024" name="IScience">
        <title>Strigolactones Initiate the Formation of Haustorium-like Structures in Castilleja.</title>
        <authorList>
            <person name="Buerger M."/>
            <person name="Peterson D."/>
            <person name="Chory J."/>
        </authorList>
    </citation>
    <scope>NUCLEOTIDE SEQUENCE [LARGE SCALE GENOMIC DNA]</scope>
</reference>
<name>A0ABD3D6C8_9LAMI</name>
<dbReference type="AlphaFoldDB" id="A0ABD3D6C8"/>
<feature type="compositionally biased region" description="Polar residues" evidence="1">
    <location>
        <begin position="84"/>
        <end position="104"/>
    </location>
</feature>
<proteinExistence type="predicted"/>
<evidence type="ECO:0000256" key="1">
    <source>
        <dbReference type="SAM" id="MobiDB-lite"/>
    </source>
</evidence>
<gene>
    <name evidence="2" type="ORF">CASFOL_018562</name>
</gene>
<comment type="caution">
    <text evidence="2">The sequence shown here is derived from an EMBL/GenBank/DDBJ whole genome shotgun (WGS) entry which is preliminary data.</text>
</comment>
<feature type="compositionally biased region" description="Polar residues" evidence="1">
    <location>
        <begin position="118"/>
        <end position="127"/>
    </location>
</feature>
<evidence type="ECO:0000313" key="2">
    <source>
        <dbReference type="EMBL" id="KAL3637394.1"/>
    </source>
</evidence>
<dbReference type="EMBL" id="JAVIJP010000025">
    <property type="protein sequence ID" value="KAL3637394.1"/>
    <property type="molecule type" value="Genomic_DNA"/>
</dbReference>
<evidence type="ECO:0000313" key="3">
    <source>
        <dbReference type="Proteomes" id="UP001632038"/>
    </source>
</evidence>
<organism evidence="2 3">
    <name type="scientific">Castilleja foliolosa</name>
    <dbReference type="NCBI Taxonomy" id="1961234"/>
    <lineage>
        <taxon>Eukaryota</taxon>
        <taxon>Viridiplantae</taxon>
        <taxon>Streptophyta</taxon>
        <taxon>Embryophyta</taxon>
        <taxon>Tracheophyta</taxon>
        <taxon>Spermatophyta</taxon>
        <taxon>Magnoliopsida</taxon>
        <taxon>eudicotyledons</taxon>
        <taxon>Gunneridae</taxon>
        <taxon>Pentapetalae</taxon>
        <taxon>asterids</taxon>
        <taxon>lamiids</taxon>
        <taxon>Lamiales</taxon>
        <taxon>Orobanchaceae</taxon>
        <taxon>Pedicularideae</taxon>
        <taxon>Castillejinae</taxon>
        <taxon>Castilleja</taxon>
    </lineage>
</organism>
<keyword evidence="3" id="KW-1185">Reference proteome</keyword>
<feature type="region of interest" description="Disordered" evidence="1">
    <location>
        <begin position="84"/>
        <end position="127"/>
    </location>
</feature>